<dbReference type="EMBL" id="KN796011">
    <property type="protein sequence ID" value="KIH42231.1"/>
    <property type="molecule type" value="Genomic_DNA"/>
</dbReference>
<dbReference type="Gene3D" id="3.60.15.10">
    <property type="entry name" value="Ribonuclease Z/Hydroxyacylglutathione hydrolase-like"/>
    <property type="match status" value="1"/>
</dbReference>
<dbReference type="InterPro" id="IPR039344">
    <property type="entry name" value="MBLAC1"/>
</dbReference>
<protein>
    <recommendedName>
        <fullName evidence="3">Metallo-beta-lactamase domain-containing protein</fullName>
    </recommendedName>
</protein>
<dbReference type="InterPro" id="IPR036866">
    <property type="entry name" value="RibonucZ/Hydroxyglut_hydro"/>
</dbReference>
<accession>A0A0C2FAY6</accession>
<evidence type="ECO:0000313" key="1">
    <source>
        <dbReference type="EMBL" id="KIH42231.1"/>
    </source>
</evidence>
<evidence type="ECO:0008006" key="3">
    <source>
        <dbReference type="Google" id="ProtNLM"/>
    </source>
</evidence>
<dbReference type="SUPFAM" id="SSF56281">
    <property type="entry name" value="Metallo-hydrolase/oxidoreductase"/>
    <property type="match status" value="1"/>
</dbReference>
<proteinExistence type="predicted"/>
<organism evidence="1 2">
    <name type="scientific">Ancylostoma duodenale</name>
    <dbReference type="NCBI Taxonomy" id="51022"/>
    <lineage>
        <taxon>Eukaryota</taxon>
        <taxon>Metazoa</taxon>
        <taxon>Ecdysozoa</taxon>
        <taxon>Nematoda</taxon>
        <taxon>Chromadorea</taxon>
        <taxon>Rhabditida</taxon>
        <taxon>Rhabditina</taxon>
        <taxon>Rhabditomorpha</taxon>
        <taxon>Strongyloidea</taxon>
        <taxon>Ancylostomatidae</taxon>
        <taxon>Ancylostomatinae</taxon>
        <taxon>Ancylostoma</taxon>
    </lineage>
</organism>
<gene>
    <name evidence="1" type="ORF">ANCDUO_27786</name>
</gene>
<dbReference type="Proteomes" id="UP000054047">
    <property type="component" value="Unassembled WGS sequence"/>
</dbReference>
<keyword evidence="2" id="KW-1185">Reference proteome</keyword>
<dbReference type="PANTHER" id="PTHR23200:SF48">
    <property type="entry name" value="METALLO-BETA-LACTAMASE DOMAIN-CONTAINING PROTEIN 1"/>
    <property type="match status" value="1"/>
</dbReference>
<dbReference type="PANTHER" id="PTHR23200">
    <property type="entry name" value="METALLO-BETA-LACTAMASE DOMAIN-CONTAINING PROTEIN 1"/>
    <property type="match status" value="1"/>
</dbReference>
<name>A0A0C2FAY6_9BILA</name>
<dbReference type="OrthoDB" id="10250730at2759"/>
<reference evidence="1 2" key="1">
    <citation type="submission" date="2013-12" db="EMBL/GenBank/DDBJ databases">
        <title>Draft genome of the parsitic nematode Ancylostoma duodenale.</title>
        <authorList>
            <person name="Mitreva M."/>
        </authorList>
    </citation>
    <scope>NUCLEOTIDE SEQUENCE [LARGE SCALE GENOMIC DNA]</scope>
    <source>
        <strain evidence="1 2">Zhejiang</strain>
    </source>
</reference>
<dbReference type="AlphaFoldDB" id="A0A0C2FAY6"/>
<evidence type="ECO:0000313" key="2">
    <source>
        <dbReference type="Proteomes" id="UP000054047"/>
    </source>
</evidence>
<sequence>MASDIAVNGEYNSLSEENPIMLTPDVDLHRCPGHTDHDLIVVVRNTELGCVVVAGDIFESEDDADQWKAVSAYPEKQEKSREKILELADWIIPGQEPYSRTRSIARLTATSFRIASLVLVCCYAKPVKFAEFFFSNRVSIFW</sequence>